<proteinExistence type="predicted"/>
<accession>A0A7J7PB24</accession>
<dbReference type="GO" id="GO:0000209">
    <property type="term" value="P:protein polyubiquitination"/>
    <property type="evidence" value="ECO:0007669"/>
    <property type="project" value="TreeGrafter"/>
</dbReference>
<dbReference type="AlphaFoldDB" id="A0A7J7PB24"/>
<dbReference type="OrthoDB" id="3219396at2759"/>
<dbReference type="PANTHER" id="PTHR16008:SF4">
    <property type="entry name" value="F-BOX ONLY PROTEIN 4"/>
    <property type="match status" value="1"/>
</dbReference>
<dbReference type="PANTHER" id="PTHR16008">
    <property type="entry name" value="F-BOX ONLY PROTEIN 4"/>
    <property type="match status" value="1"/>
</dbReference>
<reference evidence="1 2" key="1">
    <citation type="journal article" date="2020" name="IScience">
        <title>Genome Sequencing of the Endangered Kingdonia uniflora (Circaeasteraceae, Ranunculales) Reveals Potential Mechanisms of Evolutionary Specialization.</title>
        <authorList>
            <person name="Sun Y."/>
            <person name="Deng T."/>
            <person name="Zhang A."/>
            <person name="Moore M.J."/>
            <person name="Landis J.B."/>
            <person name="Lin N."/>
            <person name="Zhang H."/>
            <person name="Zhang X."/>
            <person name="Huang J."/>
            <person name="Zhang X."/>
            <person name="Sun H."/>
            <person name="Wang H."/>
        </authorList>
    </citation>
    <scope>NUCLEOTIDE SEQUENCE [LARGE SCALE GENOMIC DNA]</scope>
    <source>
        <strain evidence="1">TB1705</strain>
        <tissue evidence="1">Leaf</tissue>
    </source>
</reference>
<gene>
    <name evidence="1" type="ORF">GIB67_034517</name>
</gene>
<comment type="caution">
    <text evidence="1">The sequence shown here is derived from an EMBL/GenBank/DDBJ whole genome shotgun (WGS) entry which is preliminary data.</text>
</comment>
<name>A0A7J7PB24_9MAGN</name>
<dbReference type="EMBL" id="JACGCM010000067">
    <property type="protein sequence ID" value="KAF6176655.1"/>
    <property type="molecule type" value="Genomic_DNA"/>
</dbReference>
<sequence length="228" mass="26159">MFRGRLEKIKAVSRMSNEVSAYTMDVAHGWRSFYIRRHDEMTSRAAVLIKFVESCSRSKSLEVHDYLRSIQILCSMDVVFKDVVMLLFASKQNVLLNLIVLHYLMFQLGVPVTDVIEALSDCNISEREVCVKWWKLGRWLHGFRLRDESHSRKVFLGHLALTKEDEVFGVLHRGAIHEVLRVQIFVADVIPMVIQKCSPACLSIWIINFYGLDSSVVVTDGVSVVPFL</sequence>
<dbReference type="GO" id="GO:0031146">
    <property type="term" value="P:SCF-dependent proteasomal ubiquitin-dependent protein catabolic process"/>
    <property type="evidence" value="ECO:0007669"/>
    <property type="project" value="InterPro"/>
</dbReference>
<organism evidence="1 2">
    <name type="scientific">Kingdonia uniflora</name>
    <dbReference type="NCBI Taxonomy" id="39325"/>
    <lineage>
        <taxon>Eukaryota</taxon>
        <taxon>Viridiplantae</taxon>
        <taxon>Streptophyta</taxon>
        <taxon>Embryophyta</taxon>
        <taxon>Tracheophyta</taxon>
        <taxon>Spermatophyta</taxon>
        <taxon>Magnoliopsida</taxon>
        <taxon>Ranunculales</taxon>
        <taxon>Circaeasteraceae</taxon>
        <taxon>Kingdonia</taxon>
    </lineage>
</organism>
<protein>
    <submittedName>
        <fullName evidence="1">Uncharacterized protein</fullName>
    </submittedName>
</protein>
<evidence type="ECO:0000313" key="2">
    <source>
        <dbReference type="Proteomes" id="UP000541444"/>
    </source>
</evidence>
<feature type="non-terminal residue" evidence="1">
    <location>
        <position position="1"/>
    </location>
</feature>
<dbReference type="Proteomes" id="UP000541444">
    <property type="component" value="Unassembled WGS sequence"/>
</dbReference>
<keyword evidence="2" id="KW-1185">Reference proteome</keyword>
<evidence type="ECO:0000313" key="1">
    <source>
        <dbReference type="EMBL" id="KAF6176655.1"/>
    </source>
</evidence>
<dbReference type="GO" id="GO:0019005">
    <property type="term" value="C:SCF ubiquitin ligase complex"/>
    <property type="evidence" value="ECO:0007669"/>
    <property type="project" value="TreeGrafter"/>
</dbReference>
<dbReference type="InterPro" id="IPR039588">
    <property type="entry name" value="FBXO4"/>
</dbReference>